<name>A0A9W9A6Y5_9AGAR</name>
<feature type="compositionally biased region" description="Polar residues" evidence="2">
    <location>
        <begin position="856"/>
        <end position="873"/>
    </location>
</feature>
<dbReference type="AlphaFoldDB" id="A0A9W9A6Y5"/>
<dbReference type="Pfam" id="PF04082">
    <property type="entry name" value="Fungal_trans"/>
    <property type="match status" value="1"/>
</dbReference>
<evidence type="ECO:0000256" key="1">
    <source>
        <dbReference type="ARBA" id="ARBA00023242"/>
    </source>
</evidence>
<evidence type="ECO:0000259" key="3">
    <source>
        <dbReference type="SMART" id="SM00906"/>
    </source>
</evidence>
<accession>A0A9W9A6Y5</accession>
<evidence type="ECO:0000313" key="5">
    <source>
        <dbReference type="Proteomes" id="UP001150266"/>
    </source>
</evidence>
<sequence length="1083" mass="121104">MGTAPGVQLYEEPPGGFKKRRTPGACDMCKQRKKSFDLPQCVQLKLVRTGDSAKMPGNICSNCKAFNSECTHSSLYKKKTAFVNNTASQGLASQNQAIPINILDSDDDFNFAQRQISTILDAPNYQVPVNDNTLLHRTLTEIAAYARSLEKTLLGTSSHRTTPEPLSNTSSHPSPSSNPHVSSTSLHPTDPTAVYSAYEGHGMSDDDEPTNLDPAPIEVNLADSIKNLELTESAHTFFGKSSQLALMKTVRKIKEEYDGDTIGSTTSLKRASEKSKEASVEHGSNSDGNRVMQIADAQESHFKGKKRAAFWNVYSWQRPLPQPPRPEPIFPPHSLLVSLVDLFFVHRNPFLPLLHRPTFQRELDSHLHERDRGFGELVLSVCALGARFSSDERVFDDAAPLGSDERGHSAGWKYINQIDSMQAAHPKNALYKVQTICNIIVFLSSTSSPGPIWSLLSLGVRHAQAVGAHRRNFLGTKPSVRQELWKRAYWALINLDSFTSVFLGRPKATDPAEYDLDLPIECDDEFWEHPDPKQAFKQPPGRPSLMTFWTTFLKLIEILAFAQKNIYAVKKPAEVWGSSDLWGPSWDTRVVSELDSALNQWVDDIPAHLRWDPHREDLIFFEQSSALYCTYYFVQIHVHRPFIRPEIPLASREQRQQHYSGMSYSSLGVCANAARSCLHVLDLHSRRTDFRLPRSSPSSSSSSPSTLYALSPTQMTNSSVILFNSTIMILLNLWSGKRLGLATDVRREMEDVYLSVRILKGYEKKYQNAGRMCDIINELISVMAPSDPDSSPHSRKHDRDEDRENTSNHVRKFRTHTNNTTDTHTEGPRSHYDSSVASLFNSQSSLTNTQNSQIQYPSPNSRSIFSSPMTGLPSSSSSSSYYSQHNSLSYPDVHSFPLATPAEFLDEDMTSDGMLDLPLHTEDLGRLPIHLGSNYGNQLSNHPEVNDSVGPTLDSTLGPNEFGVDPVHGLQYASLNTGTGNTILRSDAFSEVPPENWGLVGSSEINQNHVGYRGPAGLHTGFVDGIEQVQPYQDDNLKFPWVLNEYPFTNMFNPTPARDGWFDWETYLSNVDHLLRSIDSGQR</sequence>
<feature type="compositionally biased region" description="Low complexity" evidence="2">
    <location>
        <begin position="874"/>
        <end position="884"/>
    </location>
</feature>
<feature type="region of interest" description="Disordered" evidence="2">
    <location>
        <begin position="154"/>
        <end position="215"/>
    </location>
</feature>
<feature type="domain" description="Xylanolytic transcriptional activator regulatory" evidence="3">
    <location>
        <begin position="452"/>
        <end position="525"/>
    </location>
</feature>
<dbReference type="SMART" id="SM00906">
    <property type="entry name" value="Fungal_trans"/>
    <property type="match status" value="1"/>
</dbReference>
<dbReference type="GO" id="GO:0006351">
    <property type="term" value="P:DNA-templated transcription"/>
    <property type="evidence" value="ECO:0007669"/>
    <property type="project" value="InterPro"/>
</dbReference>
<dbReference type="InterPro" id="IPR001138">
    <property type="entry name" value="Zn2Cys6_DnaBD"/>
</dbReference>
<dbReference type="EMBL" id="JAOTPV010000015">
    <property type="protein sequence ID" value="KAJ4475021.1"/>
    <property type="molecule type" value="Genomic_DNA"/>
</dbReference>
<feature type="compositionally biased region" description="Low complexity" evidence="2">
    <location>
        <begin position="165"/>
        <end position="186"/>
    </location>
</feature>
<keyword evidence="5" id="KW-1185">Reference proteome</keyword>
<feature type="region of interest" description="Disordered" evidence="2">
    <location>
        <begin position="784"/>
        <end position="884"/>
    </location>
</feature>
<dbReference type="PANTHER" id="PTHR46910:SF38">
    <property type="entry name" value="ZN(2)-C6 FUNGAL-TYPE DOMAIN-CONTAINING PROTEIN"/>
    <property type="match status" value="1"/>
</dbReference>
<feature type="compositionally biased region" description="Basic and acidic residues" evidence="2">
    <location>
        <begin position="797"/>
        <end position="806"/>
    </location>
</feature>
<evidence type="ECO:0000256" key="2">
    <source>
        <dbReference type="SAM" id="MobiDB-lite"/>
    </source>
</evidence>
<dbReference type="CDD" id="cd00067">
    <property type="entry name" value="GAL4"/>
    <property type="match status" value="1"/>
</dbReference>
<dbReference type="OrthoDB" id="4456959at2759"/>
<feature type="compositionally biased region" description="Low complexity" evidence="2">
    <location>
        <begin position="841"/>
        <end position="855"/>
    </location>
</feature>
<dbReference type="InterPro" id="IPR007219">
    <property type="entry name" value="XnlR_reg_dom"/>
</dbReference>
<dbReference type="PANTHER" id="PTHR46910">
    <property type="entry name" value="TRANSCRIPTION FACTOR PDR1"/>
    <property type="match status" value="1"/>
</dbReference>
<feature type="compositionally biased region" description="Basic and acidic residues" evidence="2">
    <location>
        <begin position="270"/>
        <end position="280"/>
    </location>
</feature>
<feature type="compositionally biased region" description="Basic and acidic residues" evidence="2">
    <location>
        <begin position="823"/>
        <end position="832"/>
    </location>
</feature>
<keyword evidence="1" id="KW-0539">Nucleus</keyword>
<evidence type="ECO:0000313" key="4">
    <source>
        <dbReference type="EMBL" id="KAJ4475021.1"/>
    </source>
</evidence>
<reference evidence="4" key="1">
    <citation type="submission" date="2022-08" db="EMBL/GenBank/DDBJ databases">
        <title>A Global Phylogenomic Analysis of the Shiitake Genus Lentinula.</title>
        <authorList>
            <consortium name="DOE Joint Genome Institute"/>
            <person name="Sierra-Patev S."/>
            <person name="Min B."/>
            <person name="Naranjo-Ortiz M."/>
            <person name="Looney B."/>
            <person name="Konkel Z."/>
            <person name="Slot J.C."/>
            <person name="Sakamoto Y."/>
            <person name="Steenwyk J.L."/>
            <person name="Rokas A."/>
            <person name="Carro J."/>
            <person name="Camarero S."/>
            <person name="Ferreira P."/>
            <person name="Molpeceres G."/>
            <person name="Ruiz-Duenas F.J."/>
            <person name="Serrano A."/>
            <person name="Henrissat B."/>
            <person name="Drula E."/>
            <person name="Hughes K.W."/>
            <person name="Mata J.L."/>
            <person name="Ishikawa N.K."/>
            <person name="Vargas-Isla R."/>
            <person name="Ushijima S."/>
            <person name="Smith C.A."/>
            <person name="Ahrendt S."/>
            <person name="Andreopoulos W."/>
            <person name="He G."/>
            <person name="Labutti K."/>
            <person name="Lipzen A."/>
            <person name="Ng V."/>
            <person name="Riley R."/>
            <person name="Sandor L."/>
            <person name="Barry K."/>
            <person name="Martinez A.T."/>
            <person name="Xiao Y."/>
            <person name="Gibbons J.G."/>
            <person name="Terashima K."/>
            <person name="Grigoriev I.V."/>
            <person name="Hibbett D.S."/>
        </authorList>
    </citation>
    <scope>NUCLEOTIDE SEQUENCE</scope>
    <source>
        <strain evidence="4">JLM2183</strain>
    </source>
</reference>
<dbReference type="GO" id="GO:0003677">
    <property type="term" value="F:DNA binding"/>
    <property type="evidence" value="ECO:0007669"/>
    <property type="project" value="InterPro"/>
</dbReference>
<dbReference type="GO" id="GO:0000981">
    <property type="term" value="F:DNA-binding transcription factor activity, RNA polymerase II-specific"/>
    <property type="evidence" value="ECO:0007669"/>
    <property type="project" value="InterPro"/>
</dbReference>
<protein>
    <submittedName>
        <fullName evidence="4">Fungal-specific transcription factor domain-containing protein</fullName>
    </submittedName>
</protein>
<dbReference type="Proteomes" id="UP001150266">
    <property type="component" value="Unassembled WGS sequence"/>
</dbReference>
<dbReference type="InterPro" id="IPR050987">
    <property type="entry name" value="AtrR-like"/>
</dbReference>
<dbReference type="GO" id="GO:0008270">
    <property type="term" value="F:zinc ion binding"/>
    <property type="evidence" value="ECO:0007669"/>
    <property type="project" value="InterPro"/>
</dbReference>
<dbReference type="CDD" id="cd12148">
    <property type="entry name" value="fungal_TF_MHR"/>
    <property type="match status" value="1"/>
</dbReference>
<organism evidence="4 5">
    <name type="scientific">Lentinula aciculospora</name>
    <dbReference type="NCBI Taxonomy" id="153920"/>
    <lineage>
        <taxon>Eukaryota</taxon>
        <taxon>Fungi</taxon>
        <taxon>Dikarya</taxon>
        <taxon>Basidiomycota</taxon>
        <taxon>Agaricomycotina</taxon>
        <taxon>Agaricomycetes</taxon>
        <taxon>Agaricomycetidae</taxon>
        <taxon>Agaricales</taxon>
        <taxon>Marasmiineae</taxon>
        <taxon>Omphalotaceae</taxon>
        <taxon>Lentinula</taxon>
    </lineage>
</organism>
<gene>
    <name evidence="4" type="ORF">J3R30DRAFT_3777206</name>
</gene>
<feature type="region of interest" description="Disordered" evidence="2">
    <location>
        <begin position="260"/>
        <end position="288"/>
    </location>
</feature>
<comment type="caution">
    <text evidence="4">The sequence shown here is derived from an EMBL/GenBank/DDBJ whole genome shotgun (WGS) entry which is preliminary data.</text>
</comment>
<proteinExistence type="predicted"/>